<reference evidence="3" key="1">
    <citation type="submission" date="2018-05" db="EMBL/GenBank/DDBJ databases">
        <title>Azospirillum thermophila sp. nov., a novel isolated from hot spring.</title>
        <authorList>
            <person name="Zhao Z."/>
        </authorList>
    </citation>
    <scope>NUCLEOTIDE SEQUENCE [LARGE SCALE GENOMIC DNA]</scope>
    <source>
        <strain evidence="3">CFH 70021</strain>
        <plasmid evidence="3">unnamed5</plasmid>
    </source>
</reference>
<organism evidence="2 3">
    <name type="scientific">Azospirillum thermophilum</name>
    <dbReference type="NCBI Taxonomy" id="2202148"/>
    <lineage>
        <taxon>Bacteria</taxon>
        <taxon>Pseudomonadati</taxon>
        <taxon>Pseudomonadota</taxon>
        <taxon>Alphaproteobacteria</taxon>
        <taxon>Rhodospirillales</taxon>
        <taxon>Azospirillaceae</taxon>
        <taxon>Azospirillum</taxon>
    </lineage>
</organism>
<keyword evidence="2" id="KW-0614">Plasmid</keyword>
<name>A0A2S2D139_9PROT</name>
<dbReference type="RefSeq" id="WP_109334559.1">
    <property type="nucleotide sequence ID" value="NZ_CP029360.1"/>
</dbReference>
<keyword evidence="3" id="KW-1185">Reference proteome</keyword>
<dbReference type="EMBL" id="CP029360">
    <property type="protein sequence ID" value="AWK90340.1"/>
    <property type="molecule type" value="Genomic_DNA"/>
</dbReference>
<proteinExistence type="predicted"/>
<sequence length="62" mass="6927">MIRSVTDLTAGTAAATMPLWVVYLQGWLTFATAAGGFALVLIRLAIAWREWRSRATGTSRWW</sequence>
<keyword evidence="1" id="KW-1133">Transmembrane helix</keyword>
<evidence type="ECO:0000313" key="3">
    <source>
        <dbReference type="Proteomes" id="UP000245629"/>
    </source>
</evidence>
<dbReference type="AlphaFoldDB" id="A0A2S2D139"/>
<dbReference type="Proteomes" id="UP000245629">
    <property type="component" value="Plasmid unnamed5"/>
</dbReference>
<protein>
    <submittedName>
        <fullName evidence="2">Uncharacterized protein</fullName>
    </submittedName>
</protein>
<geneLocation type="plasmid" evidence="2 3">
    <name>unnamed5</name>
</geneLocation>
<accession>A0A2S2D139</accession>
<dbReference type="KEGG" id="azz:DEW08_30455"/>
<evidence type="ECO:0000256" key="1">
    <source>
        <dbReference type="SAM" id="Phobius"/>
    </source>
</evidence>
<evidence type="ECO:0000313" key="2">
    <source>
        <dbReference type="EMBL" id="AWK90340.1"/>
    </source>
</evidence>
<feature type="transmembrane region" description="Helical" evidence="1">
    <location>
        <begin position="20"/>
        <end position="46"/>
    </location>
</feature>
<keyword evidence="1" id="KW-0472">Membrane</keyword>
<gene>
    <name evidence="2" type="ORF">DEW08_30455</name>
</gene>
<keyword evidence="1" id="KW-0812">Transmembrane</keyword>